<dbReference type="PANTHER" id="PTHR44688">
    <property type="entry name" value="DNA-BINDING TRANSCRIPTIONAL ACTIVATOR DEVR_DOSR"/>
    <property type="match status" value="1"/>
</dbReference>
<gene>
    <name evidence="7" type="ORF">MNBD_GAMMA19-687</name>
</gene>
<dbReference type="SUPFAM" id="SSF52172">
    <property type="entry name" value="CheY-like"/>
    <property type="match status" value="1"/>
</dbReference>
<evidence type="ECO:0000256" key="3">
    <source>
        <dbReference type="ARBA" id="ARBA00023125"/>
    </source>
</evidence>
<dbReference type="PROSITE" id="PS00622">
    <property type="entry name" value="HTH_LUXR_1"/>
    <property type="match status" value="1"/>
</dbReference>
<dbReference type="EMBL" id="UOFV01000179">
    <property type="protein sequence ID" value="VAW99493.1"/>
    <property type="molecule type" value="Genomic_DNA"/>
</dbReference>
<dbReference type="InterPro" id="IPR001789">
    <property type="entry name" value="Sig_transdc_resp-reg_receiver"/>
</dbReference>
<dbReference type="GO" id="GO:0003677">
    <property type="term" value="F:DNA binding"/>
    <property type="evidence" value="ECO:0007669"/>
    <property type="project" value="UniProtKB-KW"/>
</dbReference>
<protein>
    <submittedName>
        <fullName evidence="7">Two-component transcriptional response regulator, LuxR family</fullName>
    </submittedName>
</protein>
<sequence>MLRTVHRKHIHSRTLNPTVEGTIVTTQLTSTLATNLAVTPTVFIVDDDDAVRHSLQTLVESMNIRACAFADVQSFLDNYDPELPGCLVLDVRLPQLSGLELQEYLQRQGIKTPVIFVSGHSTVSMAVRTLRAGAIDFLEKPFDDQALLDSIQRALESDRQIRLDEQWRQNVLQYLGQLSRREEEVLRLLIQGKANKTIAHEMSLSTKTIETHRAHIMRKLGVNSLAGLVWMALTSGEYHEVPEHLPFPLPEQNPALLSLR</sequence>
<evidence type="ECO:0000256" key="1">
    <source>
        <dbReference type="ARBA" id="ARBA00022553"/>
    </source>
</evidence>
<dbReference type="PRINTS" id="PR00038">
    <property type="entry name" value="HTHLUXR"/>
</dbReference>
<reference evidence="7" key="1">
    <citation type="submission" date="2018-06" db="EMBL/GenBank/DDBJ databases">
        <authorList>
            <person name="Zhirakovskaya E."/>
        </authorList>
    </citation>
    <scope>NUCLEOTIDE SEQUENCE</scope>
</reference>
<evidence type="ECO:0000256" key="2">
    <source>
        <dbReference type="ARBA" id="ARBA00023015"/>
    </source>
</evidence>
<dbReference type="SMART" id="SM00421">
    <property type="entry name" value="HTH_LUXR"/>
    <property type="match status" value="1"/>
</dbReference>
<dbReference type="FunFam" id="3.40.50.2300:FF:000018">
    <property type="entry name" value="DNA-binding transcriptional regulator NtrC"/>
    <property type="match status" value="1"/>
</dbReference>
<dbReference type="PROSITE" id="PS50110">
    <property type="entry name" value="RESPONSE_REGULATORY"/>
    <property type="match status" value="1"/>
</dbReference>
<accession>A0A3B1AHY0</accession>
<dbReference type="CDD" id="cd06170">
    <property type="entry name" value="LuxR_C_like"/>
    <property type="match status" value="1"/>
</dbReference>
<dbReference type="PROSITE" id="PS50043">
    <property type="entry name" value="HTH_LUXR_2"/>
    <property type="match status" value="1"/>
</dbReference>
<dbReference type="InterPro" id="IPR016032">
    <property type="entry name" value="Sig_transdc_resp-reg_C-effctor"/>
</dbReference>
<dbReference type="Pfam" id="PF00072">
    <property type="entry name" value="Response_reg"/>
    <property type="match status" value="1"/>
</dbReference>
<evidence type="ECO:0000313" key="7">
    <source>
        <dbReference type="EMBL" id="VAW99493.1"/>
    </source>
</evidence>
<evidence type="ECO:0000259" key="5">
    <source>
        <dbReference type="PROSITE" id="PS50043"/>
    </source>
</evidence>
<dbReference type="InterPro" id="IPR036388">
    <property type="entry name" value="WH-like_DNA-bd_sf"/>
</dbReference>
<evidence type="ECO:0000256" key="4">
    <source>
        <dbReference type="ARBA" id="ARBA00023163"/>
    </source>
</evidence>
<keyword evidence="3" id="KW-0238">DNA-binding</keyword>
<organism evidence="7">
    <name type="scientific">hydrothermal vent metagenome</name>
    <dbReference type="NCBI Taxonomy" id="652676"/>
    <lineage>
        <taxon>unclassified sequences</taxon>
        <taxon>metagenomes</taxon>
        <taxon>ecological metagenomes</taxon>
    </lineage>
</organism>
<keyword evidence="4" id="KW-0804">Transcription</keyword>
<dbReference type="Gene3D" id="1.10.10.10">
    <property type="entry name" value="Winged helix-like DNA-binding domain superfamily/Winged helix DNA-binding domain"/>
    <property type="match status" value="1"/>
</dbReference>
<dbReference type="GO" id="GO:0006355">
    <property type="term" value="P:regulation of DNA-templated transcription"/>
    <property type="evidence" value="ECO:0007669"/>
    <property type="project" value="InterPro"/>
</dbReference>
<dbReference type="SMART" id="SM00448">
    <property type="entry name" value="REC"/>
    <property type="match status" value="1"/>
</dbReference>
<dbReference type="InterPro" id="IPR000792">
    <property type="entry name" value="Tscrpt_reg_LuxR_C"/>
</dbReference>
<dbReference type="AlphaFoldDB" id="A0A3B1AHY0"/>
<keyword evidence="1" id="KW-0597">Phosphoprotein</keyword>
<dbReference type="CDD" id="cd17537">
    <property type="entry name" value="REC_FixJ"/>
    <property type="match status" value="1"/>
</dbReference>
<feature type="domain" description="Response regulatory" evidence="6">
    <location>
        <begin position="41"/>
        <end position="155"/>
    </location>
</feature>
<dbReference type="GO" id="GO:0000160">
    <property type="term" value="P:phosphorelay signal transduction system"/>
    <property type="evidence" value="ECO:0007669"/>
    <property type="project" value="InterPro"/>
</dbReference>
<dbReference type="PANTHER" id="PTHR44688:SF16">
    <property type="entry name" value="DNA-BINDING TRANSCRIPTIONAL ACTIVATOR DEVR_DOSR"/>
    <property type="match status" value="1"/>
</dbReference>
<dbReference type="SUPFAM" id="SSF46894">
    <property type="entry name" value="C-terminal effector domain of the bipartite response regulators"/>
    <property type="match status" value="1"/>
</dbReference>
<dbReference type="InterPro" id="IPR011006">
    <property type="entry name" value="CheY-like_superfamily"/>
</dbReference>
<feature type="domain" description="HTH luxR-type" evidence="5">
    <location>
        <begin position="171"/>
        <end position="236"/>
    </location>
</feature>
<name>A0A3B1AHY0_9ZZZZ</name>
<dbReference type="Pfam" id="PF00196">
    <property type="entry name" value="GerE"/>
    <property type="match status" value="1"/>
</dbReference>
<evidence type="ECO:0000259" key="6">
    <source>
        <dbReference type="PROSITE" id="PS50110"/>
    </source>
</evidence>
<dbReference type="Gene3D" id="3.40.50.2300">
    <property type="match status" value="1"/>
</dbReference>
<proteinExistence type="predicted"/>
<keyword evidence="2" id="KW-0805">Transcription regulation</keyword>